<sequence length="596" mass="67861">MNLEEQIISSLHQAFKDLFDQEISINELSLQPTRKEFEGTFTFVVFPYLKLTKLNPEASGQKLGEYLLQNCAVVPAFNVVKGFLNISVSQNSWIEIFGQLYNNPSFGQLSTKGKRVMVEYSSPNTNKPLHLGHLRNNFLGFAVSEIMKANGYEVIKANLVNDRGIHICKSMVAYRHFGNSETPESSGLKGDHLAGKYYVIFDKEYKKQINQLVEKGLSEDEAKKNAPLMLEAQEMLRLWEAGDKEVVSLWKLMNSWVYEGFDVTYKKMGVDFDKFYYESDTYLLGKNIVEEGLEKGVFYKKENGSVWVDLSDEGLDEKLVLRADGTSVYITQDMGTCDLKYNDFQINKSVYVVGNEQDYHFDVLFKIMRKLGRPYGDGLYHLSYGMVDLPTGKMKSREGTVVDADDLIQEMVETAESHTKELGKIDGFTADQAAELYEILGLGALKYFLLKVDPKKRMLFNPQESIEFQGNTGPFIQYSHARIASILRKADQIGVDYSSKGFEEINQLEDSERDLIVILNDFEKKIRQAGEEYSPSVLAQYLFDLAKEYNKFYAELPIFNEKNSSIQAFRIALSALTAKTIRKGMSLLGIKVPDRM</sequence>
<evidence type="ECO:0000256" key="6">
    <source>
        <dbReference type="ARBA" id="ARBA00022917"/>
    </source>
</evidence>
<evidence type="ECO:0000256" key="10">
    <source>
        <dbReference type="RuleBase" id="RU363038"/>
    </source>
</evidence>
<dbReference type="OrthoDB" id="9805987at2"/>
<dbReference type="PRINTS" id="PR01038">
    <property type="entry name" value="TRNASYNTHARG"/>
</dbReference>
<dbReference type="SMART" id="SM00836">
    <property type="entry name" value="DALR_1"/>
    <property type="match status" value="1"/>
</dbReference>
<evidence type="ECO:0000256" key="5">
    <source>
        <dbReference type="ARBA" id="ARBA00022840"/>
    </source>
</evidence>
<comment type="subcellular location">
    <subcellularLocation>
        <location evidence="9">Cytoplasm</location>
    </subcellularLocation>
</comment>
<protein>
    <recommendedName>
        <fullName evidence="9">Arginine--tRNA ligase</fullName>
        <ecNumber evidence="9">6.1.1.19</ecNumber>
    </recommendedName>
    <alternativeName>
        <fullName evidence="9">Arginyl-tRNA synthetase</fullName>
        <shortName evidence="9">ArgRS</shortName>
    </alternativeName>
</protein>
<evidence type="ECO:0000259" key="11">
    <source>
        <dbReference type="SMART" id="SM00836"/>
    </source>
</evidence>
<dbReference type="SUPFAM" id="SSF47323">
    <property type="entry name" value="Anticodon-binding domain of a subclass of class I aminoacyl-tRNA synthetases"/>
    <property type="match status" value="1"/>
</dbReference>
<keyword evidence="6 9" id="KW-0648">Protein biosynthesis</keyword>
<feature type="domain" description="Arginyl tRNA synthetase N-terminal" evidence="12">
    <location>
        <begin position="5"/>
        <end position="88"/>
    </location>
</feature>
<dbReference type="HAMAP" id="MF_00123">
    <property type="entry name" value="Arg_tRNA_synth"/>
    <property type="match status" value="1"/>
</dbReference>
<feature type="domain" description="DALR anticodon binding" evidence="11">
    <location>
        <begin position="476"/>
        <end position="596"/>
    </location>
</feature>
<dbReference type="EC" id="6.1.1.19" evidence="9"/>
<dbReference type="PROSITE" id="PS00178">
    <property type="entry name" value="AA_TRNA_LIGASE_I"/>
    <property type="match status" value="1"/>
</dbReference>
<accession>A0A2P8ECP2</accession>
<dbReference type="PANTHER" id="PTHR11956:SF5">
    <property type="entry name" value="ARGININE--TRNA LIGASE, CYTOPLASMIC"/>
    <property type="match status" value="1"/>
</dbReference>
<evidence type="ECO:0000256" key="8">
    <source>
        <dbReference type="ARBA" id="ARBA00049339"/>
    </source>
</evidence>
<keyword evidence="4 9" id="KW-0547">Nucleotide-binding</keyword>
<dbReference type="InterPro" id="IPR008909">
    <property type="entry name" value="DALR_anticod-bd"/>
</dbReference>
<dbReference type="InterPro" id="IPR035684">
    <property type="entry name" value="ArgRS_core"/>
</dbReference>
<dbReference type="GO" id="GO:0005737">
    <property type="term" value="C:cytoplasm"/>
    <property type="evidence" value="ECO:0007669"/>
    <property type="project" value="UniProtKB-SubCell"/>
</dbReference>
<evidence type="ECO:0000256" key="9">
    <source>
        <dbReference type="HAMAP-Rule" id="MF_00123"/>
    </source>
</evidence>
<dbReference type="InterPro" id="IPR001412">
    <property type="entry name" value="aa-tRNA-synth_I_CS"/>
</dbReference>
<dbReference type="PANTHER" id="PTHR11956">
    <property type="entry name" value="ARGINYL-TRNA SYNTHETASE"/>
    <property type="match status" value="1"/>
</dbReference>
<dbReference type="InterPro" id="IPR014729">
    <property type="entry name" value="Rossmann-like_a/b/a_fold"/>
</dbReference>
<dbReference type="Proteomes" id="UP000240708">
    <property type="component" value="Unassembled WGS sequence"/>
</dbReference>
<evidence type="ECO:0000256" key="1">
    <source>
        <dbReference type="ARBA" id="ARBA00005594"/>
    </source>
</evidence>
<dbReference type="Gene3D" id="1.10.730.10">
    <property type="entry name" value="Isoleucyl-tRNA Synthetase, Domain 1"/>
    <property type="match status" value="1"/>
</dbReference>
<keyword evidence="14" id="KW-1185">Reference proteome</keyword>
<keyword evidence="3 9" id="KW-0436">Ligase</keyword>
<dbReference type="SUPFAM" id="SSF52374">
    <property type="entry name" value="Nucleotidylyl transferase"/>
    <property type="match status" value="1"/>
</dbReference>
<evidence type="ECO:0000313" key="13">
    <source>
        <dbReference type="EMBL" id="PSL07221.1"/>
    </source>
</evidence>
<dbReference type="Pfam" id="PF00750">
    <property type="entry name" value="tRNA-synt_1d"/>
    <property type="match status" value="1"/>
</dbReference>
<dbReference type="InterPro" id="IPR001278">
    <property type="entry name" value="Arg-tRNA-ligase"/>
</dbReference>
<dbReference type="Gene3D" id="3.40.50.620">
    <property type="entry name" value="HUPs"/>
    <property type="match status" value="1"/>
</dbReference>
<dbReference type="RefSeq" id="WP_106565336.1">
    <property type="nucleotide sequence ID" value="NZ_PYGF01000001.1"/>
</dbReference>
<keyword evidence="7 9" id="KW-0030">Aminoacyl-tRNA synthetase</keyword>
<reference evidence="13 14" key="1">
    <citation type="submission" date="2018-03" db="EMBL/GenBank/DDBJ databases">
        <title>Genomic Encyclopedia of Archaeal and Bacterial Type Strains, Phase II (KMG-II): from individual species to whole genera.</title>
        <authorList>
            <person name="Goeker M."/>
        </authorList>
    </citation>
    <scope>NUCLEOTIDE SEQUENCE [LARGE SCALE GENOMIC DNA]</scope>
    <source>
        <strain evidence="13 14">DSM 28057</strain>
    </source>
</reference>
<evidence type="ECO:0000259" key="12">
    <source>
        <dbReference type="SMART" id="SM01016"/>
    </source>
</evidence>
<evidence type="ECO:0000313" key="14">
    <source>
        <dbReference type="Proteomes" id="UP000240708"/>
    </source>
</evidence>
<dbReference type="EMBL" id="PYGF01000001">
    <property type="protein sequence ID" value="PSL07221.1"/>
    <property type="molecule type" value="Genomic_DNA"/>
</dbReference>
<dbReference type="FunFam" id="1.10.730.10:FF:000006">
    <property type="entry name" value="Arginyl-tRNA synthetase 2, mitochondrial"/>
    <property type="match status" value="1"/>
</dbReference>
<gene>
    <name evidence="9" type="primary">argS</name>
    <name evidence="13" type="ORF">CLV48_101151</name>
</gene>
<dbReference type="Pfam" id="PF05746">
    <property type="entry name" value="DALR_1"/>
    <property type="match status" value="1"/>
</dbReference>
<dbReference type="AlphaFoldDB" id="A0A2P8ECP2"/>
<comment type="catalytic activity">
    <reaction evidence="8 9">
        <text>tRNA(Arg) + L-arginine + ATP = L-arginyl-tRNA(Arg) + AMP + diphosphate</text>
        <dbReference type="Rhea" id="RHEA:20301"/>
        <dbReference type="Rhea" id="RHEA-COMP:9658"/>
        <dbReference type="Rhea" id="RHEA-COMP:9673"/>
        <dbReference type="ChEBI" id="CHEBI:30616"/>
        <dbReference type="ChEBI" id="CHEBI:32682"/>
        <dbReference type="ChEBI" id="CHEBI:33019"/>
        <dbReference type="ChEBI" id="CHEBI:78442"/>
        <dbReference type="ChEBI" id="CHEBI:78513"/>
        <dbReference type="ChEBI" id="CHEBI:456215"/>
        <dbReference type="EC" id="6.1.1.19"/>
    </reaction>
</comment>
<name>A0A2P8ECP2_9BACT</name>
<dbReference type="GO" id="GO:0005524">
    <property type="term" value="F:ATP binding"/>
    <property type="evidence" value="ECO:0007669"/>
    <property type="project" value="UniProtKB-UniRule"/>
</dbReference>
<feature type="short sequence motif" description="'HIGH' region" evidence="9">
    <location>
        <begin position="123"/>
        <end position="133"/>
    </location>
</feature>
<dbReference type="SUPFAM" id="SSF55190">
    <property type="entry name" value="Arginyl-tRNA synthetase (ArgRS), N-terminal 'additional' domain"/>
    <property type="match status" value="1"/>
</dbReference>
<dbReference type="GO" id="GO:0006420">
    <property type="term" value="P:arginyl-tRNA aminoacylation"/>
    <property type="evidence" value="ECO:0007669"/>
    <property type="project" value="UniProtKB-UniRule"/>
</dbReference>
<evidence type="ECO:0000256" key="7">
    <source>
        <dbReference type="ARBA" id="ARBA00023146"/>
    </source>
</evidence>
<dbReference type="NCBIfam" id="TIGR00456">
    <property type="entry name" value="argS"/>
    <property type="match status" value="1"/>
</dbReference>
<dbReference type="FunFam" id="3.40.50.620:FF:000125">
    <property type="entry name" value="Arginine--tRNA ligase"/>
    <property type="match status" value="1"/>
</dbReference>
<evidence type="ECO:0000256" key="2">
    <source>
        <dbReference type="ARBA" id="ARBA00022490"/>
    </source>
</evidence>
<evidence type="ECO:0000256" key="4">
    <source>
        <dbReference type="ARBA" id="ARBA00022741"/>
    </source>
</evidence>
<dbReference type="InterPro" id="IPR005148">
    <property type="entry name" value="Arg-tRNA-synth_N"/>
</dbReference>
<organism evidence="13 14">
    <name type="scientific">Cecembia rubra</name>
    <dbReference type="NCBI Taxonomy" id="1485585"/>
    <lineage>
        <taxon>Bacteria</taxon>
        <taxon>Pseudomonadati</taxon>
        <taxon>Bacteroidota</taxon>
        <taxon>Cytophagia</taxon>
        <taxon>Cytophagales</taxon>
        <taxon>Cyclobacteriaceae</taxon>
        <taxon>Cecembia</taxon>
    </lineage>
</organism>
<comment type="caution">
    <text evidence="13">The sequence shown here is derived from an EMBL/GenBank/DDBJ whole genome shotgun (WGS) entry which is preliminary data.</text>
</comment>
<proteinExistence type="inferred from homology"/>
<comment type="subunit">
    <text evidence="9">Monomer.</text>
</comment>
<keyword evidence="2 9" id="KW-0963">Cytoplasm</keyword>
<dbReference type="InterPro" id="IPR009080">
    <property type="entry name" value="tRNAsynth_Ia_anticodon-bd"/>
</dbReference>
<dbReference type="Gene3D" id="3.30.1360.70">
    <property type="entry name" value="Arginyl tRNA synthetase N-terminal domain"/>
    <property type="match status" value="1"/>
</dbReference>
<dbReference type="GO" id="GO:0004814">
    <property type="term" value="F:arginine-tRNA ligase activity"/>
    <property type="evidence" value="ECO:0007669"/>
    <property type="project" value="UniProtKB-UniRule"/>
</dbReference>
<evidence type="ECO:0000256" key="3">
    <source>
        <dbReference type="ARBA" id="ARBA00022598"/>
    </source>
</evidence>
<comment type="similarity">
    <text evidence="1 9 10">Belongs to the class-I aminoacyl-tRNA synthetase family.</text>
</comment>
<dbReference type="SMART" id="SM01016">
    <property type="entry name" value="Arg_tRNA_synt_N"/>
    <property type="match status" value="1"/>
</dbReference>
<keyword evidence="5 9" id="KW-0067">ATP-binding</keyword>
<dbReference type="InterPro" id="IPR036695">
    <property type="entry name" value="Arg-tRNA-synth_N_sf"/>
</dbReference>